<evidence type="ECO:0000256" key="1">
    <source>
        <dbReference type="ARBA" id="ARBA00001933"/>
    </source>
</evidence>
<evidence type="ECO:0000313" key="7">
    <source>
        <dbReference type="EMBL" id="MBG9374681.1"/>
    </source>
</evidence>
<dbReference type="PIRSF" id="PIRSF006278">
    <property type="entry name" value="ACCD_DCysDesulf"/>
    <property type="match status" value="1"/>
</dbReference>
<evidence type="ECO:0000256" key="5">
    <source>
        <dbReference type="PIRSR" id="PIRSR006278-2"/>
    </source>
</evidence>
<organism evidence="7 8">
    <name type="scientific">Panacibacter microcysteis</name>
    <dbReference type="NCBI Taxonomy" id="2793269"/>
    <lineage>
        <taxon>Bacteria</taxon>
        <taxon>Pseudomonadati</taxon>
        <taxon>Bacteroidota</taxon>
        <taxon>Chitinophagia</taxon>
        <taxon>Chitinophagales</taxon>
        <taxon>Chitinophagaceae</taxon>
        <taxon>Panacibacter</taxon>
    </lineage>
</organism>
<evidence type="ECO:0000256" key="4">
    <source>
        <dbReference type="PIRSR" id="PIRSR006278-1"/>
    </source>
</evidence>
<keyword evidence="3 5" id="KW-0663">Pyridoxal phosphate</keyword>
<evidence type="ECO:0000259" key="6">
    <source>
        <dbReference type="Pfam" id="PF00291"/>
    </source>
</evidence>
<proteinExistence type="inferred from homology"/>
<dbReference type="InterPro" id="IPR001926">
    <property type="entry name" value="TrpB-like_PALP"/>
</dbReference>
<sequence length="300" mass="33168">MPTYSIDLDKIYTQTLHAEWLHQRKVLLDVLRLDQLHEVVSGNKWFKLKYYLQDALLSGATSAATFGGAYSNHIVAFSYACKQAGIKSTGIIRGEEPSSLNDSLKDAKNAGMELHFTDRSSYHNREAIKKQFSNIYWVDEGGYGKPGAKGAAEILSFAPGKEKYTHIVCAVGTGTMMAGLIKSAGIHQHITGISSMKNNHTLTSQVKSLLEPHEQQKSFSVMHDFHFGGYAKHPPGLLQFMNEIWLQQLLPTDIVYTAKTLYGIKQLILNNTIPSGSSVLMIHSGGLQGNRSLPVNTLLF</sequence>
<dbReference type="Gene3D" id="3.40.50.1100">
    <property type="match status" value="2"/>
</dbReference>
<dbReference type="Pfam" id="PF00291">
    <property type="entry name" value="PALP"/>
    <property type="match status" value="1"/>
</dbReference>
<dbReference type="InterPro" id="IPR027278">
    <property type="entry name" value="ACCD_DCysDesulf"/>
</dbReference>
<dbReference type="PANTHER" id="PTHR43780">
    <property type="entry name" value="1-AMINOCYCLOPROPANE-1-CARBOXYLATE DEAMINASE-RELATED"/>
    <property type="match status" value="1"/>
</dbReference>
<accession>A0A931GSQ7</accession>
<dbReference type="AlphaFoldDB" id="A0A931GSQ7"/>
<dbReference type="EMBL" id="JADWYR010000001">
    <property type="protein sequence ID" value="MBG9374681.1"/>
    <property type="molecule type" value="Genomic_DNA"/>
</dbReference>
<evidence type="ECO:0000313" key="8">
    <source>
        <dbReference type="Proteomes" id="UP000628448"/>
    </source>
</evidence>
<comment type="caution">
    <text evidence="7">The sequence shown here is derived from an EMBL/GenBank/DDBJ whole genome shotgun (WGS) entry which is preliminary data.</text>
</comment>
<comment type="similarity">
    <text evidence="2">Belongs to the ACC deaminase/D-cysteine desulfhydrase family.</text>
</comment>
<dbReference type="PANTHER" id="PTHR43780:SF2">
    <property type="entry name" value="1-AMINOCYCLOPROPANE-1-CARBOXYLATE DEAMINASE-RELATED"/>
    <property type="match status" value="1"/>
</dbReference>
<dbReference type="Proteomes" id="UP000628448">
    <property type="component" value="Unassembled WGS sequence"/>
</dbReference>
<dbReference type="InterPro" id="IPR036052">
    <property type="entry name" value="TrpB-like_PALP_sf"/>
</dbReference>
<gene>
    <name evidence="7" type="ORF">I5907_00415</name>
</gene>
<evidence type="ECO:0000256" key="3">
    <source>
        <dbReference type="ARBA" id="ARBA00022898"/>
    </source>
</evidence>
<name>A0A931GSQ7_9BACT</name>
<dbReference type="RefSeq" id="WP_196988778.1">
    <property type="nucleotide sequence ID" value="NZ_JADWYR010000001.1"/>
</dbReference>
<reference evidence="7" key="1">
    <citation type="submission" date="2020-11" db="EMBL/GenBank/DDBJ databases">
        <title>Bacterial whole genome sequence for Panacibacter sp. DH6.</title>
        <authorList>
            <person name="Le V."/>
            <person name="Ko S."/>
            <person name="Ahn C.-Y."/>
            <person name="Oh H.-M."/>
        </authorList>
    </citation>
    <scope>NUCLEOTIDE SEQUENCE</scope>
    <source>
        <strain evidence="7">DH6</strain>
    </source>
</reference>
<feature type="domain" description="Tryptophan synthase beta chain-like PALP" evidence="6">
    <location>
        <begin position="32"/>
        <end position="285"/>
    </location>
</feature>
<protein>
    <submittedName>
        <fullName evidence="7">1-aminocyclopropane-1-carboxylate deaminase</fullName>
    </submittedName>
</protein>
<comment type="cofactor">
    <cofactor evidence="1">
        <name>pyridoxal 5'-phosphate</name>
        <dbReference type="ChEBI" id="CHEBI:597326"/>
    </cofactor>
</comment>
<feature type="modified residue" description="N6-(pyridoxal phosphate)lysine" evidence="5">
    <location>
        <position position="44"/>
    </location>
</feature>
<dbReference type="GO" id="GO:0019148">
    <property type="term" value="F:D-cysteine desulfhydrase activity"/>
    <property type="evidence" value="ECO:0007669"/>
    <property type="project" value="TreeGrafter"/>
</dbReference>
<evidence type="ECO:0000256" key="2">
    <source>
        <dbReference type="ARBA" id="ARBA00008639"/>
    </source>
</evidence>
<keyword evidence="8" id="KW-1185">Reference proteome</keyword>
<feature type="active site" description="Nucleophile" evidence="4">
    <location>
        <position position="71"/>
    </location>
</feature>
<dbReference type="SUPFAM" id="SSF53686">
    <property type="entry name" value="Tryptophan synthase beta subunit-like PLP-dependent enzymes"/>
    <property type="match status" value="1"/>
</dbReference>